<evidence type="ECO:0008006" key="4">
    <source>
        <dbReference type="Google" id="ProtNLM"/>
    </source>
</evidence>
<dbReference type="SUPFAM" id="SSF54427">
    <property type="entry name" value="NTF2-like"/>
    <property type="match status" value="1"/>
</dbReference>
<dbReference type="RefSeq" id="WP_092467331.1">
    <property type="nucleotide sequence ID" value="NZ_FNCZ01000003.1"/>
</dbReference>
<accession>A0A1G8CPA4</accession>
<reference evidence="3" key="1">
    <citation type="submission" date="2016-10" db="EMBL/GenBank/DDBJ databases">
        <authorList>
            <person name="Varghese N."/>
            <person name="Submissions S."/>
        </authorList>
    </citation>
    <scope>NUCLEOTIDE SEQUENCE [LARGE SCALE GENOMIC DNA]</scope>
    <source>
        <strain evidence="3">DSM 15363</strain>
    </source>
</reference>
<evidence type="ECO:0000256" key="1">
    <source>
        <dbReference type="SAM" id="SignalP"/>
    </source>
</evidence>
<dbReference type="Gene3D" id="3.10.450.50">
    <property type="match status" value="1"/>
</dbReference>
<keyword evidence="3" id="KW-1185">Reference proteome</keyword>
<feature type="chain" id="PRO_5011517928" description="SnoaL-like domain-containing protein" evidence="1">
    <location>
        <begin position="24"/>
        <end position="174"/>
    </location>
</feature>
<dbReference type="EMBL" id="FNCZ01000003">
    <property type="protein sequence ID" value="SDH47184.1"/>
    <property type="molecule type" value="Genomic_DNA"/>
</dbReference>
<organism evidence="2 3">
    <name type="scientific">Winogradskyella thalassocola</name>
    <dbReference type="NCBI Taxonomy" id="262004"/>
    <lineage>
        <taxon>Bacteria</taxon>
        <taxon>Pseudomonadati</taxon>
        <taxon>Bacteroidota</taxon>
        <taxon>Flavobacteriia</taxon>
        <taxon>Flavobacteriales</taxon>
        <taxon>Flavobacteriaceae</taxon>
        <taxon>Winogradskyella</taxon>
    </lineage>
</organism>
<dbReference type="STRING" id="262004.SAMN04489796_10311"/>
<sequence>MKISKKVIILSFLFLGISFITNAQESKVTIEFKNAETAAELIRTYTESLQKGDVNAMNSQLHEKAMIYGLGGGLDSLNVQQHKEYYTNSTNQFKHSISGDLYLPVKVENNWNEGEWILSWGTNTITNKKTGQEIVIPYHTASLIQDNKIIYIRYYYDMLNVLTTQGYTITPPKK</sequence>
<dbReference type="Proteomes" id="UP000199492">
    <property type="component" value="Unassembled WGS sequence"/>
</dbReference>
<name>A0A1G8CPA4_9FLAO</name>
<evidence type="ECO:0000313" key="2">
    <source>
        <dbReference type="EMBL" id="SDH47184.1"/>
    </source>
</evidence>
<dbReference type="InterPro" id="IPR032710">
    <property type="entry name" value="NTF2-like_dom_sf"/>
</dbReference>
<dbReference type="AlphaFoldDB" id="A0A1G8CPA4"/>
<feature type="signal peptide" evidence="1">
    <location>
        <begin position="1"/>
        <end position="23"/>
    </location>
</feature>
<proteinExistence type="predicted"/>
<evidence type="ECO:0000313" key="3">
    <source>
        <dbReference type="Proteomes" id="UP000199492"/>
    </source>
</evidence>
<dbReference type="OrthoDB" id="837671at2"/>
<keyword evidence="1" id="KW-0732">Signal</keyword>
<protein>
    <recommendedName>
        <fullName evidence="4">SnoaL-like domain-containing protein</fullName>
    </recommendedName>
</protein>
<gene>
    <name evidence="2" type="ORF">SAMN04489796_10311</name>
</gene>